<dbReference type="Proteomes" id="UP000679992">
    <property type="component" value="Unassembled WGS sequence"/>
</dbReference>
<dbReference type="PANTHER" id="PTHR34039:SF1">
    <property type="entry name" value="UPF0102 PROTEIN YRAN"/>
    <property type="match status" value="1"/>
</dbReference>
<comment type="similarity">
    <text evidence="1 2">Belongs to the UPF0102 family.</text>
</comment>
<dbReference type="EMBL" id="BOSL01000003">
    <property type="protein sequence ID" value="GIP52220.1"/>
    <property type="molecule type" value="Genomic_DNA"/>
</dbReference>
<dbReference type="NCBIfam" id="NF009154">
    <property type="entry name" value="PRK12497.3-3"/>
    <property type="match status" value="1"/>
</dbReference>
<dbReference type="Pfam" id="PF02021">
    <property type="entry name" value="UPF0102"/>
    <property type="match status" value="1"/>
</dbReference>
<dbReference type="InterPro" id="IPR011856">
    <property type="entry name" value="tRNA_endonuc-like_dom_sf"/>
</dbReference>
<accession>A0ABQ4M8C0</accession>
<dbReference type="InterPro" id="IPR011335">
    <property type="entry name" value="Restrct_endonuc-II-like"/>
</dbReference>
<dbReference type="HAMAP" id="MF_00048">
    <property type="entry name" value="UPF0102"/>
    <property type="match status" value="1"/>
</dbReference>
<evidence type="ECO:0000313" key="5">
    <source>
        <dbReference type="Proteomes" id="UP000679992"/>
    </source>
</evidence>
<keyword evidence="5" id="KW-1185">Reference proteome</keyword>
<gene>
    <name evidence="4" type="ORF">J42TS3_12550</name>
</gene>
<evidence type="ECO:0000256" key="1">
    <source>
        <dbReference type="ARBA" id="ARBA00006738"/>
    </source>
</evidence>
<dbReference type="NCBIfam" id="NF009150">
    <property type="entry name" value="PRK12497.1-3"/>
    <property type="match status" value="1"/>
</dbReference>
<dbReference type="RefSeq" id="WP_213654123.1">
    <property type="nucleotide sequence ID" value="NZ_BOSL01000003.1"/>
</dbReference>
<dbReference type="CDD" id="cd20736">
    <property type="entry name" value="PoNe_Nuclease"/>
    <property type="match status" value="1"/>
</dbReference>
<reference evidence="4 5" key="1">
    <citation type="submission" date="2021-03" db="EMBL/GenBank/DDBJ databases">
        <title>Antimicrobial resistance genes in bacteria isolated from Japanese honey, and their potential for conferring macrolide and lincosamide resistance in the American foulbrood pathogen Paenibacillus larvae.</title>
        <authorList>
            <person name="Okamoto M."/>
            <person name="Kumagai M."/>
            <person name="Kanamori H."/>
            <person name="Takamatsu D."/>
        </authorList>
    </citation>
    <scope>NUCLEOTIDE SEQUENCE [LARGE SCALE GENOMIC DNA]</scope>
    <source>
        <strain evidence="4 5">J42TS3</strain>
    </source>
</reference>
<evidence type="ECO:0000256" key="2">
    <source>
        <dbReference type="HAMAP-Rule" id="MF_00048"/>
    </source>
</evidence>
<sequence length="151" mass="16689">MSERKAHNSHNPHKANLSGAGNTGEFTKRPADRRKALGQRAEQLAAEHLAGLGYIIQERNWRCRTGELDLIAWQGDILVIVEVRSRSSRTNGFGTPAESVTPRKIKQVRDTAAVYLHHNSKSNAPIRFDMIGIVLTPDGEAESLNHVIAAF</sequence>
<proteinExistence type="inferred from homology"/>
<feature type="region of interest" description="Disordered" evidence="3">
    <location>
        <begin position="1"/>
        <end position="28"/>
    </location>
</feature>
<dbReference type="Gene3D" id="3.40.1350.10">
    <property type="match status" value="1"/>
</dbReference>
<organism evidence="4 5">
    <name type="scientific">Paenibacillus vini</name>
    <dbReference type="NCBI Taxonomy" id="1476024"/>
    <lineage>
        <taxon>Bacteria</taxon>
        <taxon>Bacillati</taxon>
        <taxon>Bacillota</taxon>
        <taxon>Bacilli</taxon>
        <taxon>Bacillales</taxon>
        <taxon>Paenibacillaceae</taxon>
        <taxon>Paenibacillus</taxon>
    </lineage>
</organism>
<dbReference type="SUPFAM" id="SSF52980">
    <property type="entry name" value="Restriction endonuclease-like"/>
    <property type="match status" value="1"/>
</dbReference>
<evidence type="ECO:0000256" key="3">
    <source>
        <dbReference type="SAM" id="MobiDB-lite"/>
    </source>
</evidence>
<dbReference type="InterPro" id="IPR003509">
    <property type="entry name" value="UPF0102_YraN-like"/>
</dbReference>
<evidence type="ECO:0000313" key="4">
    <source>
        <dbReference type="EMBL" id="GIP52220.1"/>
    </source>
</evidence>
<comment type="caution">
    <text evidence="4">The sequence shown here is derived from an EMBL/GenBank/DDBJ whole genome shotgun (WGS) entry which is preliminary data.</text>
</comment>
<name>A0ABQ4M8C0_9BACL</name>
<dbReference type="PANTHER" id="PTHR34039">
    <property type="entry name" value="UPF0102 PROTEIN YRAN"/>
    <property type="match status" value="1"/>
</dbReference>
<protein>
    <recommendedName>
        <fullName evidence="2">UPF0102 protein J42TS3_12550</fullName>
    </recommendedName>
</protein>